<keyword evidence="10" id="KW-1185">Reference proteome</keyword>
<dbReference type="CDD" id="cd02503">
    <property type="entry name" value="MobA"/>
    <property type="match status" value="1"/>
</dbReference>
<evidence type="ECO:0000313" key="10">
    <source>
        <dbReference type="Proteomes" id="UP000256661"/>
    </source>
</evidence>
<name>A0A3D9SYN3_9ACTN</name>
<keyword evidence="7" id="KW-0501">Molybdenum cofactor biosynthesis</keyword>
<proteinExistence type="predicted"/>
<evidence type="ECO:0000256" key="7">
    <source>
        <dbReference type="ARBA" id="ARBA00023150"/>
    </source>
</evidence>
<reference evidence="9 10" key="1">
    <citation type="submission" date="2018-08" db="EMBL/GenBank/DDBJ databases">
        <title>Sequencing the genomes of 1000 actinobacteria strains.</title>
        <authorList>
            <person name="Klenk H.-P."/>
        </authorList>
    </citation>
    <scope>NUCLEOTIDE SEQUENCE [LARGE SCALE GENOMIC DNA]</scope>
    <source>
        <strain evidence="9 10">DSM 43927</strain>
    </source>
</reference>
<accession>A0A3D9SYN3</accession>
<dbReference type="PANTHER" id="PTHR19136:SF81">
    <property type="entry name" value="MOLYBDENUM COFACTOR GUANYLYLTRANSFERASE"/>
    <property type="match status" value="1"/>
</dbReference>
<keyword evidence="2" id="KW-0808">Transferase</keyword>
<dbReference type="Proteomes" id="UP000256661">
    <property type="component" value="Unassembled WGS sequence"/>
</dbReference>
<dbReference type="Pfam" id="PF12804">
    <property type="entry name" value="NTP_transf_3"/>
    <property type="match status" value="1"/>
</dbReference>
<dbReference type="GO" id="GO:0016779">
    <property type="term" value="F:nucleotidyltransferase activity"/>
    <property type="evidence" value="ECO:0007669"/>
    <property type="project" value="UniProtKB-ARBA"/>
</dbReference>
<evidence type="ECO:0000256" key="4">
    <source>
        <dbReference type="ARBA" id="ARBA00022741"/>
    </source>
</evidence>
<dbReference type="InterPro" id="IPR029044">
    <property type="entry name" value="Nucleotide-diphossugar_trans"/>
</dbReference>
<dbReference type="PANTHER" id="PTHR19136">
    <property type="entry name" value="MOLYBDENUM COFACTOR GUANYLYLTRANSFERASE"/>
    <property type="match status" value="1"/>
</dbReference>
<keyword evidence="3" id="KW-0479">Metal-binding</keyword>
<keyword evidence="1" id="KW-0963">Cytoplasm</keyword>
<evidence type="ECO:0000256" key="2">
    <source>
        <dbReference type="ARBA" id="ARBA00022679"/>
    </source>
</evidence>
<evidence type="ECO:0000256" key="1">
    <source>
        <dbReference type="ARBA" id="ARBA00022490"/>
    </source>
</evidence>
<gene>
    <name evidence="9" type="ORF">DFJ69_6656</name>
</gene>
<sequence length="199" mass="20872">MTTPEFDTVVLAGGRARRFGGADKPAAPVGGRPLLAWSAEAAAGARRLVIVGPPRPRLTPADAVVVREDPPGGGPVPALTAGLAEVRAPWTVLLAADLPFLRAAHVDGLLGAAVRHGVGAVLTDDDGRPQWLIGCWRTAALRTALTAYDGRSLHGLLDPLEPRTLSVPAGERPPPWYDCDTPESLERARALAERPDGRS</sequence>
<evidence type="ECO:0000256" key="6">
    <source>
        <dbReference type="ARBA" id="ARBA00023134"/>
    </source>
</evidence>
<keyword evidence="4" id="KW-0547">Nucleotide-binding</keyword>
<evidence type="ECO:0000256" key="5">
    <source>
        <dbReference type="ARBA" id="ARBA00022842"/>
    </source>
</evidence>
<comment type="caution">
    <text evidence="9">The sequence shown here is derived from an EMBL/GenBank/DDBJ whole genome shotgun (WGS) entry which is preliminary data.</text>
</comment>
<dbReference type="OrthoDB" id="4735656at2"/>
<evidence type="ECO:0000259" key="8">
    <source>
        <dbReference type="Pfam" id="PF12804"/>
    </source>
</evidence>
<keyword evidence="6" id="KW-0342">GTP-binding</keyword>
<keyword evidence="5" id="KW-0460">Magnesium</keyword>
<dbReference type="GO" id="GO:0005525">
    <property type="term" value="F:GTP binding"/>
    <property type="evidence" value="ECO:0007669"/>
    <property type="project" value="UniProtKB-KW"/>
</dbReference>
<dbReference type="RefSeq" id="WP_116026143.1">
    <property type="nucleotide sequence ID" value="NZ_QTTT01000001.1"/>
</dbReference>
<organism evidence="9 10">
    <name type="scientific">Thermomonospora umbrina</name>
    <dbReference type="NCBI Taxonomy" id="111806"/>
    <lineage>
        <taxon>Bacteria</taxon>
        <taxon>Bacillati</taxon>
        <taxon>Actinomycetota</taxon>
        <taxon>Actinomycetes</taxon>
        <taxon>Streptosporangiales</taxon>
        <taxon>Thermomonosporaceae</taxon>
        <taxon>Thermomonospora</taxon>
    </lineage>
</organism>
<dbReference type="AlphaFoldDB" id="A0A3D9SYN3"/>
<dbReference type="EMBL" id="QTTT01000001">
    <property type="protein sequence ID" value="REF01057.1"/>
    <property type="molecule type" value="Genomic_DNA"/>
</dbReference>
<dbReference type="SUPFAM" id="SSF53448">
    <property type="entry name" value="Nucleotide-diphospho-sugar transferases"/>
    <property type="match status" value="1"/>
</dbReference>
<evidence type="ECO:0000256" key="3">
    <source>
        <dbReference type="ARBA" id="ARBA00022723"/>
    </source>
</evidence>
<dbReference type="InterPro" id="IPR013482">
    <property type="entry name" value="Molybde_CF_guanTrfase"/>
</dbReference>
<protein>
    <submittedName>
        <fullName evidence="9">Molybdopterin-guanine dinucleotide biosynthesis protein A</fullName>
    </submittedName>
</protein>
<dbReference type="GO" id="GO:0046872">
    <property type="term" value="F:metal ion binding"/>
    <property type="evidence" value="ECO:0007669"/>
    <property type="project" value="UniProtKB-KW"/>
</dbReference>
<feature type="domain" description="MobA-like NTP transferase" evidence="8">
    <location>
        <begin position="9"/>
        <end position="157"/>
    </location>
</feature>
<dbReference type="GO" id="GO:0006777">
    <property type="term" value="P:Mo-molybdopterin cofactor biosynthetic process"/>
    <property type="evidence" value="ECO:0007669"/>
    <property type="project" value="UniProtKB-KW"/>
</dbReference>
<evidence type="ECO:0000313" key="9">
    <source>
        <dbReference type="EMBL" id="REF01057.1"/>
    </source>
</evidence>
<dbReference type="InterPro" id="IPR025877">
    <property type="entry name" value="MobA-like_NTP_Trfase"/>
</dbReference>
<dbReference type="Gene3D" id="3.90.550.10">
    <property type="entry name" value="Spore Coat Polysaccharide Biosynthesis Protein SpsA, Chain A"/>
    <property type="match status" value="1"/>
</dbReference>